<evidence type="ECO:0000256" key="1">
    <source>
        <dbReference type="SAM" id="SignalP"/>
    </source>
</evidence>
<dbReference type="PANTHER" id="PTHR36509">
    <property type="entry name" value="BLL3101 PROTEIN"/>
    <property type="match status" value="1"/>
</dbReference>
<dbReference type="InterPro" id="IPR037049">
    <property type="entry name" value="DUF1214_C_sf"/>
</dbReference>
<accession>A0A846MYS2</accession>
<feature type="chain" id="PRO_5033012302" description="DUF1254 domain-containing protein" evidence="1">
    <location>
        <begin position="24"/>
        <end position="440"/>
    </location>
</feature>
<dbReference type="Pfam" id="PF06863">
    <property type="entry name" value="DUF1254"/>
    <property type="match status" value="1"/>
</dbReference>
<dbReference type="SUPFAM" id="SSF160935">
    <property type="entry name" value="VPA0735-like"/>
    <property type="match status" value="1"/>
</dbReference>
<reference evidence="4 5" key="1">
    <citation type="submission" date="2020-03" db="EMBL/GenBank/DDBJ databases">
        <title>Genomic Encyclopedia of Type Strains, Phase IV (KMG-IV): sequencing the most valuable type-strain genomes for metagenomic binning, comparative biology and taxonomic classification.</title>
        <authorList>
            <person name="Goeker M."/>
        </authorList>
    </citation>
    <scope>NUCLEOTIDE SEQUENCE [LARGE SCALE GENOMIC DNA]</scope>
    <source>
        <strain evidence="4 5">DSM 19867</strain>
    </source>
</reference>
<dbReference type="Pfam" id="PF06742">
    <property type="entry name" value="DUF1214"/>
    <property type="match status" value="1"/>
</dbReference>
<gene>
    <name evidence="4" type="ORF">FHS83_002102</name>
</gene>
<dbReference type="EMBL" id="JAASRM010000001">
    <property type="protein sequence ID" value="NIK88784.1"/>
    <property type="molecule type" value="Genomic_DNA"/>
</dbReference>
<sequence length="440" mass="47519">MTRRHALQWAGAGFAASIVPALAQDSASPEALAEEAFIWGFPLVISDTLFRSAQQKGENINRFVVQGALSTPAFNVPGPNVDTLYGSAWLNLIGGPKIIAVPDTEDRYYSIQLVDAYGNSFAYIGRRATGTKAGAYAIAPPGWGGDLPAGVTRIEATTPHVLALTRVLVTSEADLPKAVAIEAQFSIGSLSDYPNQLAPALVTVRPWKLPIPDVASRGHEYFLDLRSAVVANPPLPEEREAVGHFATLASSFSSQSEAAAVLNAAIPKGVAKIKGAWGQLSETSGGWSVNKKVTPIIHDPLLRAAINQYGPGTHIAEEALYWSPVPDLGAGLSGDNRYRLRFAKGQLPPVDAFWSLTLYGPDFLLVENEIKRYAITDRSEGLVTKADDSLEIAIQNEKPLEEGINWLPAPKGPFRLILRTYQPRPELLEGRYRLPPLKTV</sequence>
<evidence type="ECO:0000313" key="4">
    <source>
        <dbReference type="EMBL" id="NIK88784.1"/>
    </source>
</evidence>
<protein>
    <recommendedName>
        <fullName evidence="6">DUF1254 domain-containing protein</fullName>
    </recommendedName>
</protein>
<dbReference type="InterPro" id="IPR010679">
    <property type="entry name" value="DUF1254"/>
</dbReference>
<dbReference type="PROSITE" id="PS51318">
    <property type="entry name" value="TAT"/>
    <property type="match status" value="1"/>
</dbReference>
<evidence type="ECO:0000259" key="2">
    <source>
        <dbReference type="Pfam" id="PF06742"/>
    </source>
</evidence>
<evidence type="ECO:0000259" key="3">
    <source>
        <dbReference type="Pfam" id="PF06863"/>
    </source>
</evidence>
<evidence type="ECO:0000313" key="5">
    <source>
        <dbReference type="Proteomes" id="UP000570514"/>
    </source>
</evidence>
<keyword evidence="1" id="KW-0732">Signal</keyword>
<dbReference type="Gene3D" id="2.60.120.600">
    <property type="entry name" value="Domain of unknown function DUF1214, C-terminal domain"/>
    <property type="match status" value="1"/>
</dbReference>
<dbReference type="InterPro" id="IPR010621">
    <property type="entry name" value="DUF1214"/>
</dbReference>
<comment type="caution">
    <text evidence="4">The sequence shown here is derived from an EMBL/GenBank/DDBJ whole genome shotgun (WGS) entry which is preliminary data.</text>
</comment>
<dbReference type="RefSeq" id="WP_167082930.1">
    <property type="nucleotide sequence ID" value="NZ_BAAADC010000001.1"/>
</dbReference>
<feature type="domain" description="DUF1214" evidence="2">
    <location>
        <begin position="328"/>
        <end position="424"/>
    </location>
</feature>
<dbReference type="AlphaFoldDB" id="A0A846MYS2"/>
<dbReference type="PANTHER" id="PTHR36509:SF2">
    <property type="entry name" value="BLL3101 PROTEIN"/>
    <property type="match status" value="1"/>
</dbReference>
<proteinExistence type="predicted"/>
<dbReference type="Gene3D" id="2.60.40.1610">
    <property type="entry name" value="Domain of unknown function DUF1254"/>
    <property type="match status" value="1"/>
</dbReference>
<organism evidence="4 5">
    <name type="scientific">Rhizomicrobium palustre</name>
    <dbReference type="NCBI Taxonomy" id="189966"/>
    <lineage>
        <taxon>Bacteria</taxon>
        <taxon>Pseudomonadati</taxon>
        <taxon>Pseudomonadota</taxon>
        <taxon>Alphaproteobacteria</taxon>
        <taxon>Micropepsales</taxon>
        <taxon>Micropepsaceae</taxon>
        <taxon>Rhizomicrobium</taxon>
    </lineage>
</organism>
<keyword evidence="5" id="KW-1185">Reference proteome</keyword>
<dbReference type="InterPro" id="IPR037050">
    <property type="entry name" value="DUF1254_sf"/>
</dbReference>
<feature type="signal peptide" evidence="1">
    <location>
        <begin position="1"/>
        <end position="23"/>
    </location>
</feature>
<feature type="domain" description="DUF1254" evidence="3">
    <location>
        <begin position="60"/>
        <end position="187"/>
    </location>
</feature>
<dbReference type="InterPro" id="IPR006311">
    <property type="entry name" value="TAT_signal"/>
</dbReference>
<evidence type="ECO:0008006" key="6">
    <source>
        <dbReference type="Google" id="ProtNLM"/>
    </source>
</evidence>
<dbReference type="Proteomes" id="UP000570514">
    <property type="component" value="Unassembled WGS sequence"/>
</dbReference>
<name>A0A846MYS2_9PROT</name>